<feature type="compositionally biased region" description="Basic and acidic residues" evidence="1">
    <location>
        <begin position="9"/>
        <end position="28"/>
    </location>
</feature>
<organism evidence="2 3">
    <name type="scientific">Bombyx mandarina</name>
    <name type="common">Wild silk moth</name>
    <name type="synonym">Wild silkworm</name>
    <dbReference type="NCBI Taxonomy" id="7092"/>
    <lineage>
        <taxon>Eukaryota</taxon>
        <taxon>Metazoa</taxon>
        <taxon>Ecdysozoa</taxon>
        <taxon>Arthropoda</taxon>
        <taxon>Hexapoda</taxon>
        <taxon>Insecta</taxon>
        <taxon>Pterygota</taxon>
        <taxon>Neoptera</taxon>
        <taxon>Endopterygota</taxon>
        <taxon>Lepidoptera</taxon>
        <taxon>Glossata</taxon>
        <taxon>Ditrysia</taxon>
        <taxon>Bombycoidea</taxon>
        <taxon>Bombycidae</taxon>
        <taxon>Bombycinae</taxon>
        <taxon>Bombyx</taxon>
    </lineage>
</organism>
<name>A0A6J2JUY6_BOMMA</name>
<feature type="region of interest" description="Disordered" evidence="1">
    <location>
        <begin position="1"/>
        <end position="28"/>
    </location>
</feature>
<sequence length="142" mass="16060">MSTKYHKNCTKDPNELEDPTRKQPDEQLTRKLKPLTTKPLCDCSSCTCKDCPDVLKTFSINVTEDSCDFGTKKVEQIDESSHEVSIKDCQSLLDVLNNTRNCTCEIIAKVVRSNVYIHRGKHKVSDIIDETNVANVSIKPEE</sequence>
<protein>
    <submittedName>
        <fullName evidence="3">Uncharacterized protein LOC114245614</fullName>
    </submittedName>
</protein>
<dbReference type="KEGG" id="bman:114245614"/>
<dbReference type="GeneID" id="114245614"/>
<reference evidence="3" key="1">
    <citation type="submission" date="2025-08" db="UniProtKB">
        <authorList>
            <consortium name="RefSeq"/>
        </authorList>
    </citation>
    <scope>IDENTIFICATION</scope>
    <source>
        <tissue evidence="3">Silk gland</tissue>
    </source>
</reference>
<dbReference type="Proteomes" id="UP000504629">
    <property type="component" value="Unplaced"/>
</dbReference>
<evidence type="ECO:0000313" key="2">
    <source>
        <dbReference type="Proteomes" id="UP000504629"/>
    </source>
</evidence>
<evidence type="ECO:0000256" key="1">
    <source>
        <dbReference type="SAM" id="MobiDB-lite"/>
    </source>
</evidence>
<accession>A0A6J2JUY6</accession>
<gene>
    <name evidence="3" type="primary">LOC114245614</name>
</gene>
<dbReference type="AlphaFoldDB" id="A0A6J2JUY6"/>
<proteinExistence type="predicted"/>
<evidence type="ECO:0000313" key="3">
    <source>
        <dbReference type="RefSeq" id="XP_028033651.1"/>
    </source>
</evidence>
<dbReference type="RefSeq" id="XP_028033651.1">
    <property type="nucleotide sequence ID" value="XM_028177850.1"/>
</dbReference>
<dbReference type="OrthoDB" id="7482904at2759"/>
<keyword evidence="2" id="KW-1185">Reference proteome</keyword>